<dbReference type="EMBL" id="JAKIXB020000045">
    <property type="protein sequence ID" value="KAL1592530.1"/>
    <property type="molecule type" value="Genomic_DNA"/>
</dbReference>
<evidence type="ECO:0000256" key="1">
    <source>
        <dbReference type="SAM" id="Coils"/>
    </source>
</evidence>
<evidence type="ECO:0000313" key="2">
    <source>
        <dbReference type="EMBL" id="KAL1592530.1"/>
    </source>
</evidence>
<comment type="caution">
    <text evidence="2">The sequence shown here is derived from an EMBL/GenBank/DDBJ whole genome shotgun (WGS) entry which is preliminary data.</text>
</comment>
<protein>
    <submittedName>
        <fullName evidence="2">Uncharacterized protein</fullName>
    </submittedName>
</protein>
<proteinExistence type="predicted"/>
<name>A0ABR3QK56_9PLEO</name>
<organism evidence="2 3">
    <name type="scientific">Nothophoma quercina</name>
    <dbReference type="NCBI Taxonomy" id="749835"/>
    <lineage>
        <taxon>Eukaryota</taxon>
        <taxon>Fungi</taxon>
        <taxon>Dikarya</taxon>
        <taxon>Ascomycota</taxon>
        <taxon>Pezizomycotina</taxon>
        <taxon>Dothideomycetes</taxon>
        <taxon>Pleosporomycetidae</taxon>
        <taxon>Pleosporales</taxon>
        <taxon>Pleosporineae</taxon>
        <taxon>Didymellaceae</taxon>
        <taxon>Nothophoma</taxon>
    </lineage>
</organism>
<sequence>MGRITQLQLKAPFRYLNSNQTKFKALVNFIFLAAGEVTRVNVTTAWKQDLRRACAWVESKGSRPLSLNEKNNRKFRKIKAQEYQTRIASSDLQLATPVTGVEQDVSILPAELRVKDSEPSIHQQIRQPVDELRRATPNITTHNVSAKRRKLGESLDRIMKRRREDEAEFANIQDELTNLDPKIFEDQIKCKDDEIEKLKGQLEARSIELKHTRSLLRKEQQQRGTSKKEVETLKRRVEDLVKEKTEANAHRNDAEARLKNYVDTQVKLLASYKG</sequence>
<evidence type="ECO:0000313" key="3">
    <source>
        <dbReference type="Proteomes" id="UP001521222"/>
    </source>
</evidence>
<dbReference type="Proteomes" id="UP001521222">
    <property type="component" value="Unassembled WGS sequence"/>
</dbReference>
<keyword evidence="3" id="KW-1185">Reference proteome</keyword>
<keyword evidence="1" id="KW-0175">Coiled coil</keyword>
<gene>
    <name evidence="2" type="ORF">SLS59_009622</name>
</gene>
<feature type="coiled-coil region" evidence="1">
    <location>
        <begin position="216"/>
        <end position="257"/>
    </location>
</feature>
<reference evidence="2 3" key="1">
    <citation type="submission" date="2024-02" db="EMBL/GenBank/DDBJ databases">
        <title>De novo assembly and annotation of 12 fungi associated with fruit tree decline syndrome in Ontario, Canada.</title>
        <authorList>
            <person name="Sulman M."/>
            <person name="Ellouze W."/>
            <person name="Ilyukhin E."/>
        </authorList>
    </citation>
    <scope>NUCLEOTIDE SEQUENCE [LARGE SCALE GENOMIC DNA]</scope>
    <source>
        <strain evidence="2 3">M97-236</strain>
    </source>
</reference>
<accession>A0ABR3QK56</accession>